<organism evidence="2 3">
    <name type="scientific">Pengzhenrongella frigida</name>
    <dbReference type="NCBI Taxonomy" id="1259133"/>
    <lineage>
        <taxon>Bacteria</taxon>
        <taxon>Bacillati</taxon>
        <taxon>Actinomycetota</taxon>
        <taxon>Actinomycetes</taxon>
        <taxon>Micrococcales</taxon>
        <taxon>Pengzhenrongella</taxon>
    </lineage>
</organism>
<dbReference type="AlphaFoldDB" id="A0A4Q5N5Y0"/>
<comment type="caution">
    <text evidence="2">The sequence shown here is derived from an EMBL/GenBank/DDBJ whole genome shotgun (WGS) entry which is preliminary data.</text>
</comment>
<dbReference type="EMBL" id="SDWW01000015">
    <property type="protein sequence ID" value="RYV51551.1"/>
    <property type="molecule type" value="Genomic_DNA"/>
</dbReference>
<feature type="region of interest" description="Disordered" evidence="1">
    <location>
        <begin position="52"/>
        <end position="72"/>
    </location>
</feature>
<dbReference type="RefSeq" id="WP_207219013.1">
    <property type="nucleotide sequence ID" value="NZ_SDWW01000015.1"/>
</dbReference>
<gene>
    <name evidence="2" type="ORF">EUA98_08190</name>
</gene>
<accession>A0A4Q5N5Y0</accession>
<sequence>MRQNRVRPRSRHDPVAVALGLGAVVAFVLTAGAAAQAGVSQHGWLVPAGTAVLAADPGNDPEPAPPVARAAP</sequence>
<evidence type="ECO:0000256" key="1">
    <source>
        <dbReference type="SAM" id="MobiDB-lite"/>
    </source>
</evidence>
<protein>
    <submittedName>
        <fullName evidence="2">Uncharacterized protein</fullName>
    </submittedName>
</protein>
<evidence type="ECO:0000313" key="2">
    <source>
        <dbReference type="EMBL" id="RYV51551.1"/>
    </source>
</evidence>
<feature type="non-terminal residue" evidence="2">
    <location>
        <position position="72"/>
    </location>
</feature>
<reference evidence="2 3" key="1">
    <citation type="submission" date="2019-01" db="EMBL/GenBank/DDBJ databases">
        <title>Novel species of Cellulomonas.</title>
        <authorList>
            <person name="Liu Q."/>
            <person name="Xin Y.-H."/>
        </authorList>
    </citation>
    <scope>NUCLEOTIDE SEQUENCE [LARGE SCALE GENOMIC DNA]</scope>
    <source>
        <strain evidence="2 3">HLT2-17</strain>
    </source>
</reference>
<proteinExistence type="predicted"/>
<keyword evidence="3" id="KW-1185">Reference proteome</keyword>
<dbReference type="Proteomes" id="UP000293764">
    <property type="component" value="Unassembled WGS sequence"/>
</dbReference>
<name>A0A4Q5N5Y0_9MICO</name>
<evidence type="ECO:0000313" key="3">
    <source>
        <dbReference type="Proteomes" id="UP000293764"/>
    </source>
</evidence>